<reference evidence="3" key="3">
    <citation type="submission" date="2006-01" db="EMBL/GenBank/DDBJ databases">
        <authorList>
            <person name="Buell R."/>
        </authorList>
    </citation>
    <scope>NUCLEOTIDE SEQUENCE</scope>
</reference>
<feature type="chain" id="PRO_5004214458" evidence="2">
    <location>
        <begin position="20"/>
        <end position="140"/>
    </location>
</feature>
<protein>
    <submittedName>
        <fullName evidence="3">Uncharacterized protein</fullName>
    </submittedName>
</protein>
<proteinExistence type="predicted"/>
<evidence type="ECO:0000256" key="2">
    <source>
        <dbReference type="SAM" id="SignalP"/>
    </source>
</evidence>
<reference evidence="3" key="2">
    <citation type="submission" date="2005-04" db="EMBL/GenBank/DDBJ databases">
        <authorList>
            <person name="Buell C.R."/>
            <person name="Wing R.A."/>
            <person name="McCombie W.A."/>
            <person name="Ouyang S."/>
        </authorList>
    </citation>
    <scope>NUCLEOTIDE SEQUENCE</scope>
</reference>
<feature type="compositionally biased region" description="Basic residues" evidence="1">
    <location>
        <begin position="61"/>
        <end position="70"/>
    </location>
</feature>
<dbReference type="EMBL" id="DP000010">
    <property type="protein sequence ID" value="ABA95031.1"/>
    <property type="molecule type" value="Genomic_DNA"/>
</dbReference>
<reference evidence="3" key="1">
    <citation type="journal article" date="2005" name="BMC Biol.">
        <title>The sequence of rice chromosomes 11 and 12, rich in disease resistance genes and recent gene duplications.</title>
        <authorList>
            <consortium name="The rice chromosomes 11 and 12 sequencing consortia"/>
        </authorList>
    </citation>
    <scope>NUCLEOTIDE SEQUENCE [LARGE SCALE GENOMIC DNA]</scope>
</reference>
<name>Q2R0J8_ORYSJ</name>
<sequence length="140" mass="14487">MWDPPIILLPLSLLSHSSSLSSLSVSLFLSLTRTARQGGWVAARRALCGVLEGGGAGGGRVTRRRRRRRRAECDQGVIKKDGKAGVFVKASGGEEFHGAKVAGQVHCQRGPPHPSSSSSPASSAAALASPPPLRPASPCA</sequence>
<feature type="compositionally biased region" description="Pro residues" evidence="1">
    <location>
        <begin position="129"/>
        <end position="140"/>
    </location>
</feature>
<evidence type="ECO:0000256" key="1">
    <source>
        <dbReference type="SAM" id="MobiDB-lite"/>
    </source>
</evidence>
<feature type="region of interest" description="Disordered" evidence="1">
    <location>
        <begin position="104"/>
        <end position="140"/>
    </location>
</feature>
<dbReference type="AlphaFoldDB" id="Q2R0J8"/>
<feature type="signal peptide" evidence="2">
    <location>
        <begin position="1"/>
        <end position="19"/>
    </location>
</feature>
<evidence type="ECO:0000313" key="3">
    <source>
        <dbReference type="EMBL" id="ABA95031.1"/>
    </source>
</evidence>
<feature type="region of interest" description="Disordered" evidence="1">
    <location>
        <begin position="55"/>
        <end position="75"/>
    </location>
</feature>
<accession>Q2R0J8</accession>
<feature type="compositionally biased region" description="Low complexity" evidence="1">
    <location>
        <begin position="115"/>
        <end position="128"/>
    </location>
</feature>
<organism evidence="3">
    <name type="scientific">Oryza sativa subsp. japonica</name>
    <name type="common">Rice</name>
    <dbReference type="NCBI Taxonomy" id="39947"/>
    <lineage>
        <taxon>Eukaryota</taxon>
        <taxon>Viridiplantae</taxon>
        <taxon>Streptophyta</taxon>
        <taxon>Embryophyta</taxon>
        <taxon>Tracheophyta</taxon>
        <taxon>Spermatophyta</taxon>
        <taxon>Magnoliopsida</taxon>
        <taxon>Liliopsida</taxon>
        <taxon>Poales</taxon>
        <taxon>Poaceae</taxon>
        <taxon>BOP clade</taxon>
        <taxon>Oryzoideae</taxon>
        <taxon>Oryzeae</taxon>
        <taxon>Oryzinae</taxon>
        <taxon>Oryza</taxon>
        <taxon>Oryza sativa</taxon>
    </lineage>
</organism>
<keyword evidence="2" id="KW-0732">Signal</keyword>
<gene>
    <name evidence="3" type="ordered locus">LOC_Os11g42340</name>
</gene>